<gene>
    <name evidence="1" type="ORF">PMA3_17075</name>
</gene>
<dbReference type="AlphaFoldDB" id="A0A191YVL6"/>
<dbReference type="EMBL" id="CP014870">
    <property type="protein sequence ID" value="ANJ56766.1"/>
    <property type="molecule type" value="Genomic_DNA"/>
</dbReference>
<dbReference type="KEGG" id="psil:PMA3_17075"/>
<proteinExistence type="predicted"/>
<accession>A0A191YVL6</accession>
<keyword evidence="2" id="KW-1185">Reference proteome</keyword>
<reference evidence="1 2" key="1">
    <citation type="journal article" date="2018" name="Syst. Appl. Microbiol.">
        <title>Pseudomonas silesiensis sp. nov. strain A3T isolated from a biological pesticide sewage treatment plant and analysis of the complete genome sequence.</title>
        <authorList>
            <person name="Kaminski M.A."/>
            <person name="Furmanczyk E.M."/>
            <person name="Sobczak A."/>
            <person name="Dziembowski A."/>
            <person name="Lipinski L."/>
        </authorList>
    </citation>
    <scope>NUCLEOTIDE SEQUENCE [LARGE SCALE GENOMIC DNA]</scope>
    <source>
        <strain evidence="1 2">A3</strain>
    </source>
</reference>
<evidence type="ECO:0000313" key="2">
    <source>
        <dbReference type="Proteomes" id="UP000078354"/>
    </source>
</evidence>
<protein>
    <submittedName>
        <fullName evidence="1">Uncharacterized protein</fullName>
    </submittedName>
</protein>
<sequence>MQIGGWQWTNILHFLLKNLELKLNVEKFQSRPLLDIGINFQINYLNTGWSMVGADIQMVFSGLSILRIMSRC</sequence>
<name>A0A191YVL6_9PSED</name>
<dbReference type="Proteomes" id="UP000078354">
    <property type="component" value="Chromosome"/>
</dbReference>
<evidence type="ECO:0000313" key="1">
    <source>
        <dbReference type="EMBL" id="ANJ56766.1"/>
    </source>
</evidence>
<organism evidence="1 2">
    <name type="scientific">Pseudomonas silesiensis</name>
    <dbReference type="NCBI Taxonomy" id="1853130"/>
    <lineage>
        <taxon>Bacteria</taxon>
        <taxon>Pseudomonadati</taxon>
        <taxon>Pseudomonadota</taxon>
        <taxon>Gammaproteobacteria</taxon>
        <taxon>Pseudomonadales</taxon>
        <taxon>Pseudomonadaceae</taxon>
        <taxon>Pseudomonas</taxon>
    </lineage>
</organism>